<dbReference type="PANTHER" id="PTHR14098:SF14">
    <property type="entry name" value="SH2 DOMAIN-CONTAINING PROTEIN"/>
    <property type="match status" value="1"/>
</dbReference>
<evidence type="ECO:0000256" key="1">
    <source>
        <dbReference type="ARBA" id="ARBA00022999"/>
    </source>
</evidence>
<proteinExistence type="predicted"/>
<feature type="region of interest" description="Disordered" evidence="3">
    <location>
        <begin position="1"/>
        <end position="106"/>
    </location>
</feature>
<dbReference type="PANTHER" id="PTHR14098">
    <property type="entry name" value="SH2 DOMAIN CONTAINING PROTEIN"/>
    <property type="match status" value="1"/>
</dbReference>
<feature type="compositionally biased region" description="Pro residues" evidence="3">
    <location>
        <begin position="28"/>
        <end position="53"/>
    </location>
</feature>
<dbReference type="AlphaFoldDB" id="A0A7J7KRF5"/>
<protein>
    <submittedName>
        <fullName evidence="5">Blnk</fullName>
    </submittedName>
</protein>
<dbReference type="OrthoDB" id="10044490at2759"/>
<gene>
    <name evidence="5" type="ORF">EB796_000968</name>
</gene>
<dbReference type="SMART" id="SM00252">
    <property type="entry name" value="SH2"/>
    <property type="match status" value="1"/>
</dbReference>
<organism evidence="5 6">
    <name type="scientific">Bugula neritina</name>
    <name type="common">Brown bryozoan</name>
    <name type="synonym">Sertularia neritina</name>
    <dbReference type="NCBI Taxonomy" id="10212"/>
    <lineage>
        <taxon>Eukaryota</taxon>
        <taxon>Metazoa</taxon>
        <taxon>Spiralia</taxon>
        <taxon>Lophotrochozoa</taxon>
        <taxon>Bryozoa</taxon>
        <taxon>Gymnolaemata</taxon>
        <taxon>Cheilostomatida</taxon>
        <taxon>Flustrina</taxon>
        <taxon>Buguloidea</taxon>
        <taxon>Bugulidae</taxon>
        <taxon>Bugula</taxon>
    </lineage>
</organism>
<dbReference type="Pfam" id="PF00017">
    <property type="entry name" value="SH2"/>
    <property type="match status" value="1"/>
</dbReference>
<reference evidence="5" key="1">
    <citation type="submission" date="2020-06" db="EMBL/GenBank/DDBJ databases">
        <title>Draft genome of Bugula neritina, a colonial animal packing powerful symbionts and potential medicines.</title>
        <authorList>
            <person name="Rayko M."/>
        </authorList>
    </citation>
    <scope>NUCLEOTIDE SEQUENCE [LARGE SCALE GENOMIC DNA]</scope>
    <source>
        <strain evidence="5">Kwan_BN1</strain>
    </source>
</reference>
<keyword evidence="1 2" id="KW-0727">SH2 domain</keyword>
<evidence type="ECO:0000259" key="4">
    <source>
        <dbReference type="PROSITE" id="PS50001"/>
    </source>
</evidence>
<dbReference type="Proteomes" id="UP000593567">
    <property type="component" value="Unassembled WGS sequence"/>
</dbReference>
<dbReference type="InterPro" id="IPR036860">
    <property type="entry name" value="SH2_dom_sf"/>
</dbReference>
<evidence type="ECO:0000313" key="6">
    <source>
        <dbReference type="Proteomes" id="UP000593567"/>
    </source>
</evidence>
<accession>A0A7J7KRF5</accession>
<evidence type="ECO:0000313" key="5">
    <source>
        <dbReference type="EMBL" id="KAF6040719.1"/>
    </source>
</evidence>
<dbReference type="InterPro" id="IPR000980">
    <property type="entry name" value="SH2"/>
</dbReference>
<dbReference type="GO" id="GO:0007169">
    <property type="term" value="P:cell surface receptor protein tyrosine kinase signaling pathway"/>
    <property type="evidence" value="ECO:0007669"/>
    <property type="project" value="TreeGrafter"/>
</dbReference>
<dbReference type="PROSITE" id="PS50001">
    <property type="entry name" value="SH2"/>
    <property type="match status" value="1"/>
</dbReference>
<evidence type="ECO:0000256" key="3">
    <source>
        <dbReference type="SAM" id="MobiDB-lite"/>
    </source>
</evidence>
<dbReference type="InterPro" id="IPR051751">
    <property type="entry name" value="Immunoreceptor_sig_adapters"/>
</dbReference>
<dbReference type="SUPFAM" id="SSF55550">
    <property type="entry name" value="SH2 domain"/>
    <property type="match status" value="1"/>
</dbReference>
<dbReference type="Gene3D" id="3.30.505.10">
    <property type="entry name" value="SH2 domain"/>
    <property type="match status" value="1"/>
</dbReference>
<evidence type="ECO:0000256" key="2">
    <source>
        <dbReference type="PROSITE-ProRule" id="PRU00191"/>
    </source>
</evidence>
<feature type="domain" description="SH2" evidence="4">
    <location>
        <begin position="113"/>
        <end position="174"/>
    </location>
</feature>
<keyword evidence="6" id="KW-1185">Reference proteome</keyword>
<comment type="caution">
    <text evidence="5">The sequence shown here is derived from an EMBL/GenBank/DDBJ whole genome shotgun (WGS) entry which is preliminary data.</text>
</comment>
<sequence>MQEKIQRRRQAVESTPASVPERDTPQLPVSPRPVANPPANSPSPNKQAPPLPPGRRGQAGGARSNLLQSAVVSETPPLLPTSGRPRLDSSSSNASNSTGRSMDDDRGLYNYTWYKSDISRVNAANLLQRKHHDGAFLVRKSTQGPKKPYTLDVIYNSSEFHIPIRHRDDGEFAIGAPKPEEPVRLVLGLCYCIPCSLLW</sequence>
<dbReference type="EMBL" id="VXIV02000108">
    <property type="protein sequence ID" value="KAF6040719.1"/>
    <property type="molecule type" value="Genomic_DNA"/>
</dbReference>
<dbReference type="GO" id="GO:0035556">
    <property type="term" value="P:intracellular signal transduction"/>
    <property type="evidence" value="ECO:0007669"/>
    <property type="project" value="TreeGrafter"/>
</dbReference>
<name>A0A7J7KRF5_BUGNE</name>
<dbReference type="GO" id="GO:0005737">
    <property type="term" value="C:cytoplasm"/>
    <property type="evidence" value="ECO:0007669"/>
    <property type="project" value="UniProtKB-ARBA"/>
</dbReference>